<dbReference type="GO" id="GO:0030295">
    <property type="term" value="F:protein kinase activator activity"/>
    <property type="evidence" value="ECO:0007669"/>
    <property type="project" value="TreeGrafter"/>
</dbReference>
<dbReference type="InterPro" id="IPR036890">
    <property type="entry name" value="HATPase_C_sf"/>
</dbReference>
<organism evidence="11 12">
    <name type="scientific">Polaromonas eurypsychrophila</name>
    <dbReference type="NCBI Taxonomy" id="1614635"/>
    <lineage>
        <taxon>Bacteria</taxon>
        <taxon>Pseudomonadati</taxon>
        <taxon>Pseudomonadota</taxon>
        <taxon>Betaproteobacteria</taxon>
        <taxon>Burkholderiales</taxon>
        <taxon>Comamonadaceae</taxon>
        <taxon>Polaromonas</taxon>
    </lineage>
</organism>
<keyword evidence="8" id="KW-0902">Two-component regulatory system</keyword>
<protein>
    <recommendedName>
        <fullName evidence="2">histidine kinase</fullName>
        <ecNumber evidence="2">2.7.13.3</ecNumber>
    </recommendedName>
</protein>
<sequence length="444" mass="49796">MASGVPARLKQWVRTLWNFPGAWGRLLSRIRAELFHEQLVPILHPSPWRLRWLGIFTLVGHPLFGWIWGHWLPQPYENPGLRAAMGTLGLLLISESITNDPSSKLSARIFTFVFWTQLPLFFSWMYFCNNGNTAWLPSFCAMVLIYYHVTDWRVATVGIVSGLLGARALFVWLGPVVPPMSEQQFAINAVVIAFCWASALLLGLSSANLRRDHLQHTLTTIGIMAHELRTPLATMSLVGDAVRNESQPLKEAGGEQRLEQLVVRLHTLVRNMNQQIDTQIANARLMRLPIHKETVMAAELLRNVVKDYPYRSLRERESVVLVLRKDFSFESSYRLFSQVVNNLLKNAFHSLAASSAASKPGNLRIEVGVLNGSGRIIITDQGCGIAPELQARIFEPFFSTDRGTGHGLGLAFCRQVVQSARGSIRVKSELGRGAIFIIDLPVLR</sequence>
<dbReference type="Gene3D" id="3.30.565.10">
    <property type="entry name" value="Histidine kinase-like ATPase, C-terminal domain"/>
    <property type="match status" value="1"/>
</dbReference>
<evidence type="ECO:0000256" key="3">
    <source>
        <dbReference type="ARBA" id="ARBA00022553"/>
    </source>
</evidence>
<feature type="transmembrane region" description="Helical" evidence="9">
    <location>
        <begin position="154"/>
        <end position="173"/>
    </location>
</feature>
<dbReference type="Pfam" id="PF02518">
    <property type="entry name" value="HATPase_c"/>
    <property type="match status" value="1"/>
</dbReference>
<reference evidence="11" key="1">
    <citation type="journal article" date="2014" name="Int. J. Syst. Evol. Microbiol.">
        <title>Complete genome sequence of Corynebacterium casei LMG S-19264T (=DSM 44701T), isolated from a smear-ripened cheese.</title>
        <authorList>
            <consortium name="US DOE Joint Genome Institute (JGI-PGF)"/>
            <person name="Walter F."/>
            <person name="Albersmeier A."/>
            <person name="Kalinowski J."/>
            <person name="Ruckert C."/>
        </authorList>
    </citation>
    <scope>NUCLEOTIDE SEQUENCE</scope>
    <source>
        <strain evidence="11">CGMCC 1.15322</strain>
    </source>
</reference>
<evidence type="ECO:0000259" key="10">
    <source>
        <dbReference type="PROSITE" id="PS50109"/>
    </source>
</evidence>
<dbReference type="Proteomes" id="UP000620596">
    <property type="component" value="Unassembled WGS sequence"/>
</dbReference>
<accession>A0A916WEX8</accession>
<gene>
    <name evidence="11" type="ORF">GCM10011496_10410</name>
</gene>
<dbReference type="GO" id="GO:0000156">
    <property type="term" value="F:phosphorelay response regulator activity"/>
    <property type="evidence" value="ECO:0007669"/>
    <property type="project" value="TreeGrafter"/>
</dbReference>
<evidence type="ECO:0000313" key="12">
    <source>
        <dbReference type="Proteomes" id="UP000620596"/>
    </source>
</evidence>
<evidence type="ECO:0000256" key="9">
    <source>
        <dbReference type="SAM" id="Phobius"/>
    </source>
</evidence>
<feature type="domain" description="Histidine kinase" evidence="10">
    <location>
        <begin position="223"/>
        <end position="444"/>
    </location>
</feature>
<dbReference type="InterPro" id="IPR036097">
    <property type="entry name" value="HisK_dim/P_sf"/>
</dbReference>
<keyword evidence="7" id="KW-0067">ATP-binding</keyword>
<dbReference type="GO" id="GO:0000155">
    <property type="term" value="F:phosphorelay sensor kinase activity"/>
    <property type="evidence" value="ECO:0007669"/>
    <property type="project" value="InterPro"/>
</dbReference>
<evidence type="ECO:0000256" key="8">
    <source>
        <dbReference type="ARBA" id="ARBA00023012"/>
    </source>
</evidence>
<dbReference type="SMART" id="SM00387">
    <property type="entry name" value="HATPase_c"/>
    <property type="match status" value="1"/>
</dbReference>
<evidence type="ECO:0000256" key="2">
    <source>
        <dbReference type="ARBA" id="ARBA00012438"/>
    </source>
</evidence>
<dbReference type="InterPro" id="IPR003661">
    <property type="entry name" value="HisK_dim/P_dom"/>
</dbReference>
<dbReference type="InterPro" id="IPR005467">
    <property type="entry name" value="His_kinase_dom"/>
</dbReference>
<dbReference type="SUPFAM" id="SSF47384">
    <property type="entry name" value="Homodimeric domain of signal transducing histidine kinase"/>
    <property type="match status" value="1"/>
</dbReference>
<keyword evidence="9" id="KW-1133">Transmembrane helix</keyword>
<keyword evidence="6" id="KW-0418">Kinase</keyword>
<dbReference type="GO" id="GO:0007234">
    <property type="term" value="P:osmosensory signaling via phosphorelay pathway"/>
    <property type="evidence" value="ECO:0007669"/>
    <property type="project" value="TreeGrafter"/>
</dbReference>
<dbReference type="GO" id="GO:0005524">
    <property type="term" value="F:ATP binding"/>
    <property type="evidence" value="ECO:0007669"/>
    <property type="project" value="UniProtKB-KW"/>
</dbReference>
<keyword evidence="12" id="KW-1185">Reference proteome</keyword>
<evidence type="ECO:0000256" key="6">
    <source>
        <dbReference type="ARBA" id="ARBA00022777"/>
    </source>
</evidence>
<keyword evidence="4" id="KW-0808">Transferase</keyword>
<feature type="transmembrane region" description="Helical" evidence="9">
    <location>
        <begin position="185"/>
        <end position="204"/>
    </location>
</feature>
<dbReference type="InterPro" id="IPR003594">
    <property type="entry name" value="HATPase_dom"/>
</dbReference>
<feature type="transmembrane region" description="Helical" evidence="9">
    <location>
        <begin position="109"/>
        <end position="127"/>
    </location>
</feature>
<comment type="catalytic activity">
    <reaction evidence="1">
        <text>ATP + protein L-histidine = ADP + protein N-phospho-L-histidine.</text>
        <dbReference type="EC" id="2.7.13.3"/>
    </reaction>
</comment>
<reference evidence="11" key="2">
    <citation type="submission" date="2020-09" db="EMBL/GenBank/DDBJ databases">
        <authorList>
            <person name="Sun Q."/>
            <person name="Zhou Y."/>
        </authorList>
    </citation>
    <scope>NUCLEOTIDE SEQUENCE</scope>
    <source>
        <strain evidence="11">CGMCC 1.15322</strain>
    </source>
</reference>
<keyword evidence="3" id="KW-0597">Phosphoprotein</keyword>
<dbReference type="AlphaFoldDB" id="A0A916WEX8"/>
<dbReference type="PROSITE" id="PS50109">
    <property type="entry name" value="HIS_KIN"/>
    <property type="match status" value="1"/>
</dbReference>
<dbReference type="PRINTS" id="PR00344">
    <property type="entry name" value="BCTRLSENSOR"/>
</dbReference>
<comment type="caution">
    <text evidence="11">The sequence shown here is derived from an EMBL/GenBank/DDBJ whole genome shotgun (WGS) entry which is preliminary data.</text>
</comment>
<feature type="transmembrane region" description="Helical" evidence="9">
    <location>
        <begin position="50"/>
        <end position="68"/>
    </location>
</feature>
<dbReference type="CDD" id="cd00082">
    <property type="entry name" value="HisKA"/>
    <property type="match status" value="1"/>
</dbReference>
<dbReference type="InterPro" id="IPR050351">
    <property type="entry name" value="BphY/WalK/GraS-like"/>
</dbReference>
<dbReference type="InterPro" id="IPR004358">
    <property type="entry name" value="Sig_transdc_His_kin-like_C"/>
</dbReference>
<keyword evidence="9" id="KW-0472">Membrane</keyword>
<keyword evidence="5" id="KW-0547">Nucleotide-binding</keyword>
<evidence type="ECO:0000256" key="7">
    <source>
        <dbReference type="ARBA" id="ARBA00022840"/>
    </source>
</evidence>
<dbReference type="Gene3D" id="1.10.287.130">
    <property type="match status" value="1"/>
</dbReference>
<keyword evidence="9" id="KW-0812">Transmembrane</keyword>
<evidence type="ECO:0000313" key="11">
    <source>
        <dbReference type="EMBL" id="GGA91429.1"/>
    </source>
</evidence>
<evidence type="ECO:0000256" key="4">
    <source>
        <dbReference type="ARBA" id="ARBA00022679"/>
    </source>
</evidence>
<dbReference type="PANTHER" id="PTHR42878">
    <property type="entry name" value="TWO-COMPONENT HISTIDINE KINASE"/>
    <property type="match status" value="1"/>
</dbReference>
<evidence type="ECO:0000256" key="5">
    <source>
        <dbReference type="ARBA" id="ARBA00022741"/>
    </source>
</evidence>
<dbReference type="EMBL" id="BMIG01000003">
    <property type="protein sequence ID" value="GGA91429.1"/>
    <property type="molecule type" value="Genomic_DNA"/>
</dbReference>
<proteinExistence type="predicted"/>
<dbReference type="EC" id="2.7.13.3" evidence="2"/>
<name>A0A916WEX8_9BURK</name>
<dbReference type="SUPFAM" id="SSF55874">
    <property type="entry name" value="ATPase domain of HSP90 chaperone/DNA topoisomerase II/histidine kinase"/>
    <property type="match status" value="1"/>
</dbReference>
<evidence type="ECO:0000256" key="1">
    <source>
        <dbReference type="ARBA" id="ARBA00000085"/>
    </source>
</evidence>
<dbReference type="PANTHER" id="PTHR42878:SF7">
    <property type="entry name" value="SENSOR HISTIDINE KINASE GLRK"/>
    <property type="match status" value="1"/>
</dbReference>